<dbReference type="AlphaFoldDB" id="A0A103Y8S5"/>
<proteinExistence type="predicted"/>
<reference evidence="2 3" key="1">
    <citation type="journal article" date="2016" name="Sci. Rep.">
        <title>The genome sequence of the outbreeding globe artichoke constructed de novo incorporating a phase-aware low-pass sequencing strategy of F1 progeny.</title>
        <authorList>
            <person name="Scaglione D."/>
            <person name="Reyes-Chin-Wo S."/>
            <person name="Acquadro A."/>
            <person name="Froenicke L."/>
            <person name="Portis E."/>
            <person name="Beitel C."/>
            <person name="Tirone M."/>
            <person name="Mauro R."/>
            <person name="Lo Monaco A."/>
            <person name="Mauromicale G."/>
            <person name="Faccioli P."/>
            <person name="Cattivelli L."/>
            <person name="Rieseberg L."/>
            <person name="Michelmore R."/>
            <person name="Lanteri S."/>
        </authorList>
    </citation>
    <scope>NUCLEOTIDE SEQUENCE [LARGE SCALE GENOMIC DNA]</scope>
    <source>
        <strain evidence="2">2C</strain>
    </source>
</reference>
<comment type="caution">
    <text evidence="2">The sequence shown here is derived from an EMBL/GenBank/DDBJ whole genome shotgun (WGS) entry which is preliminary data.</text>
</comment>
<dbReference type="Proteomes" id="UP000243975">
    <property type="component" value="Unassembled WGS sequence"/>
</dbReference>
<name>A0A103Y8S5_CYNCS</name>
<sequence length="142" mass="14642">MSTNPLSPPSKPSTKLNPSLSLTKSIQKLPQKNKSATSLHYENPTKMNKTPSLTNTTLINPAKSVASLESTATQKPLVSATSPSNIAAKKTMESSSLLPTAFSNSSPASASSPKSSTSQNLTNSSAITPLATSVTPPSTNPC</sequence>
<gene>
    <name evidence="2" type="ORF">Ccrd_017067</name>
</gene>
<dbReference type="Gramene" id="KVI04614">
    <property type="protein sequence ID" value="KVI04614"/>
    <property type="gene ID" value="Ccrd_017067"/>
</dbReference>
<feature type="compositionally biased region" description="Polar residues" evidence="1">
    <location>
        <begin position="119"/>
        <end position="142"/>
    </location>
</feature>
<evidence type="ECO:0000313" key="3">
    <source>
        <dbReference type="Proteomes" id="UP000243975"/>
    </source>
</evidence>
<organism evidence="2 3">
    <name type="scientific">Cynara cardunculus var. scolymus</name>
    <name type="common">Globe artichoke</name>
    <name type="synonym">Cynara scolymus</name>
    <dbReference type="NCBI Taxonomy" id="59895"/>
    <lineage>
        <taxon>Eukaryota</taxon>
        <taxon>Viridiplantae</taxon>
        <taxon>Streptophyta</taxon>
        <taxon>Embryophyta</taxon>
        <taxon>Tracheophyta</taxon>
        <taxon>Spermatophyta</taxon>
        <taxon>Magnoliopsida</taxon>
        <taxon>eudicotyledons</taxon>
        <taxon>Gunneridae</taxon>
        <taxon>Pentapetalae</taxon>
        <taxon>asterids</taxon>
        <taxon>campanulids</taxon>
        <taxon>Asterales</taxon>
        <taxon>Asteraceae</taxon>
        <taxon>Carduoideae</taxon>
        <taxon>Cardueae</taxon>
        <taxon>Carduinae</taxon>
        <taxon>Cynara</taxon>
    </lineage>
</organism>
<evidence type="ECO:0000256" key="1">
    <source>
        <dbReference type="SAM" id="MobiDB-lite"/>
    </source>
</evidence>
<accession>A0A103Y8S5</accession>
<keyword evidence="3" id="KW-1185">Reference proteome</keyword>
<dbReference type="EMBL" id="LEKV01001962">
    <property type="protein sequence ID" value="KVI04614.1"/>
    <property type="molecule type" value="Genomic_DNA"/>
</dbReference>
<feature type="region of interest" description="Disordered" evidence="1">
    <location>
        <begin position="91"/>
        <end position="142"/>
    </location>
</feature>
<protein>
    <submittedName>
        <fullName evidence="2">Uncharacterized protein</fullName>
    </submittedName>
</protein>
<feature type="compositionally biased region" description="Low complexity" evidence="1">
    <location>
        <begin position="99"/>
        <end position="118"/>
    </location>
</feature>
<evidence type="ECO:0000313" key="2">
    <source>
        <dbReference type="EMBL" id="KVI04614.1"/>
    </source>
</evidence>
<feature type="region of interest" description="Disordered" evidence="1">
    <location>
        <begin position="26"/>
        <end position="58"/>
    </location>
</feature>